<protein>
    <submittedName>
        <fullName evidence="2">BQ2448_7070 protein</fullName>
    </submittedName>
</protein>
<dbReference type="OrthoDB" id="409543at2759"/>
<name>A0A238FJ17_9BASI</name>
<dbReference type="PANTHER" id="PTHR31834">
    <property type="entry name" value="INITIATION-SPECIFIC ALPHA-1,6-MANNOSYLTRANSFERASE"/>
    <property type="match status" value="1"/>
</dbReference>
<dbReference type="Pfam" id="PF04488">
    <property type="entry name" value="Gly_transf_sug"/>
    <property type="match status" value="1"/>
</dbReference>
<sequence>MNRPNMMPPLSKARRHGSAFILAAMLLSVVSLVLLRLQHSLSSHRAFKFEHEGQTQWTSDGHVPTPEERLHELNAEYTPGCYDGFGVGSADLAQYREELVEFVRAINLTSTGISSSSRALPHIDTLSLVHSLECHLDLRCRAASATANSVPKGLFATASKTSAFSTPDMLEWQRLNPTYAMNFYTDEQVHAFVHERFPTETSPLSKVFDALPLEIIKYDWFRYLAVGLYGGFYADVDTYPLKPLDELLSAKPFQKTIDRTDRLLVPDHDPTAPPGLIVGIEWTGKQKNSRNVLFGRKLGIVQWGFGASQGHPVLIESAKRVLDNSVRSSRREWDAREGRGPEDILPFNAAEDKTKGLVLEWSGPAVFTDCVARYLQTYYGTSLSSMAHTTDPIRIGDVLLLPIAALQVPKYSAMRWLNWFLGREFHPWSDQWHVMRHGEYFRYLCGAFSPCADLSSSPPDHAHVWWNARQKSKVSISRER</sequence>
<comment type="similarity">
    <text evidence="1">Belongs to the glycosyltransferase 32 family.</text>
</comment>
<dbReference type="SUPFAM" id="SSF53448">
    <property type="entry name" value="Nucleotide-diphospho-sugar transferases"/>
    <property type="match status" value="1"/>
</dbReference>
<gene>
    <name evidence="2" type="ORF">BQ2448_7070</name>
</gene>
<reference evidence="3" key="1">
    <citation type="submission" date="2016-09" db="EMBL/GenBank/DDBJ databases">
        <authorList>
            <person name="Jeantristanb JTB J.-T."/>
            <person name="Ricardo R."/>
        </authorList>
    </citation>
    <scope>NUCLEOTIDE SEQUENCE [LARGE SCALE GENOMIC DNA]</scope>
</reference>
<accession>A0A238FJ17</accession>
<dbReference type="GO" id="GO:0000136">
    <property type="term" value="C:mannan polymerase complex"/>
    <property type="evidence" value="ECO:0007669"/>
    <property type="project" value="TreeGrafter"/>
</dbReference>
<evidence type="ECO:0000313" key="2">
    <source>
        <dbReference type="EMBL" id="SCV73145.1"/>
    </source>
</evidence>
<dbReference type="InterPro" id="IPR029044">
    <property type="entry name" value="Nucleotide-diphossugar_trans"/>
</dbReference>
<keyword evidence="3" id="KW-1185">Reference proteome</keyword>
<dbReference type="Proteomes" id="UP000198372">
    <property type="component" value="Unassembled WGS sequence"/>
</dbReference>
<evidence type="ECO:0000313" key="3">
    <source>
        <dbReference type="Proteomes" id="UP000198372"/>
    </source>
</evidence>
<dbReference type="AlphaFoldDB" id="A0A238FJ17"/>
<dbReference type="Gene3D" id="3.90.550.20">
    <property type="match status" value="1"/>
</dbReference>
<dbReference type="InterPro" id="IPR039367">
    <property type="entry name" value="Och1-like"/>
</dbReference>
<dbReference type="InterPro" id="IPR007577">
    <property type="entry name" value="GlycoTrfase_DXD_sugar-bd_CS"/>
</dbReference>
<dbReference type="GO" id="GO:0000009">
    <property type="term" value="F:alpha-1,6-mannosyltransferase activity"/>
    <property type="evidence" value="ECO:0007669"/>
    <property type="project" value="InterPro"/>
</dbReference>
<organism evidence="2 3">
    <name type="scientific">Microbotryum intermedium</name>
    <dbReference type="NCBI Taxonomy" id="269621"/>
    <lineage>
        <taxon>Eukaryota</taxon>
        <taxon>Fungi</taxon>
        <taxon>Dikarya</taxon>
        <taxon>Basidiomycota</taxon>
        <taxon>Pucciniomycotina</taxon>
        <taxon>Microbotryomycetes</taxon>
        <taxon>Microbotryales</taxon>
        <taxon>Microbotryaceae</taxon>
        <taxon>Microbotryum</taxon>
    </lineage>
</organism>
<dbReference type="STRING" id="269621.A0A238FJ17"/>
<evidence type="ECO:0000256" key="1">
    <source>
        <dbReference type="ARBA" id="ARBA00009003"/>
    </source>
</evidence>
<dbReference type="EMBL" id="FMSP01000017">
    <property type="protein sequence ID" value="SCV73145.1"/>
    <property type="molecule type" value="Genomic_DNA"/>
</dbReference>
<dbReference type="PANTHER" id="PTHR31834:SF1">
    <property type="entry name" value="INITIATION-SPECIFIC ALPHA-1,6-MANNOSYLTRANSFERASE"/>
    <property type="match status" value="1"/>
</dbReference>
<proteinExistence type="inferred from homology"/>
<dbReference type="GO" id="GO:0006487">
    <property type="term" value="P:protein N-linked glycosylation"/>
    <property type="evidence" value="ECO:0007669"/>
    <property type="project" value="TreeGrafter"/>
</dbReference>